<comment type="caution">
    <text evidence="3">The sequence shown here is derived from an EMBL/GenBank/DDBJ whole genome shotgun (WGS) entry which is preliminary data.</text>
</comment>
<feature type="region of interest" description="Disordered" evidence="1">
    <location>
        <begin position="150"/>
        <end position="169"/>
    </location>
</feature>
<dbReference type="InterPro" id="IPR011467">
    <property type="entry name" value="DUF1573"/>
</dbReference>
<dbReference type="Pfam" id="PF07610">
    <property type="entry name" value="DUF1573"/>
    <property type="match status" value="1"/>
</dbReference>
<dbReference type="PANTHER" id="PTHR37833:SF1">
    <property type="entry name" value="SIGNAL PEPTIDE PROTEIN"/>
    <property type="match status" value="1"/>
</dbReference>
<dbReference type="AlphaFoldDB" id="A0A368N305"/>
<protein>
    <submittedName>
        <fullName evidence="3">DUF1573 domain-containing protein</fullName>
    </submittedName>
</protein>
<dbReference type="InterPro" id="IPR013783">
    <property type="entry name" value="Ig-like_fold"/>
</dbReference>
<gene>
    <name evidence="3" type="ORF">DQ356_02470</name>
</gene>
<dbReference type="OrthoDB" id="1033173at2"/>
<keyword evidence="2" id="KW-0732">Signal</keyword>
<dbReference type="PROSITE" id="PS51257">
    <property type="entry name" value="PROKAR_LIPOPROTEIN"/>
    <property type="match status" value="1"/>
</dbReference>
<keyword evidence="4" id="KW-1185">Reference proteome</keyword>
<feature type="signal peptide" evidence="2">
    <location>
        <begin position="1"/>
        <end position="21"/>
    </location>
</feature>
<dbReference type="RefSeq" id="WP_114302893.1">
    <property type="nucleotide sequence ID" value="NZ_QPIE01000002.1"/>
</dbReference>
<reference evidence="3 4" key="1">
    <citation type="submission" date="2018-07" db="EMBL/GenBank/DDBJ databases">
        <title>Chryseobacterium lacus sp. nov., isolated from lake water.</title>
        <authorList>
            <person name="Li C.-M."/>
        </authorList>
    </citation>
    <scope>NUCLEOTIDE SEQUENCE [LARGE SCALE GENOMIC DNA]</scope>
    <source>
        <strain evidence="3 4">YLOS41</strain>
    </source>
</reference>
<dbReference type="EMBL" id="QPIE01000002">
    <property type="protein sequence ID" value="RCU43911.1"/>
    <property type="molecule type" value="Genomic_DNA"/>
</dbReference>
<organism evidence="3 4">
    <name type="scientific">Chryseobacterium lacus</name>
    <dbReference type="NCBI Taxonomy" id="2058346"/>
    <lineage>
        <taxon>Bacteria</taxon>
        <taxon>Pseudomonadati</taxon>
        <taxon>Bacteroidota</taxon>
        <taxon>Flavobacteriia</taxon>
        <taxon>Flavobacteriales</taxon>
        <taxon>Weeksellaceae</taxon>
        <taxon>Chryseobacterium group</taxon>
        <taxon>Chryseobacterium</taxon>
    </lineage>
</organism>
<name>A0A368N305_9FLAO</name>
<sequence length="169" mass="19132">MRKLFFMTTAVLLLLSGTACDDIKGKKTTIQITDNNRHYYPILMGQELNIVFPIKNTGKNPFILEDIITSCGCITLEKSSIGTIPPGKEAKLVLTYNSAKNIGEVQHYITLYGNFATTQKMELMFDVHVVPQSLYTKDYEEMFQEEKDRAGNIEDLADGNENNKGYYLD</sequence>
<evidence type="ECO:0000256" key="1">
    <source>
        <dbReference type="SAM" id="MobiDB-lite"/>
    </source>
</evidence>
<evidence type="ECO:0000313" key="3">
    <source>
        <dbReference type="EMBL" id="RCU43911.1"/>
    </source>
</evidence>
<accession>A0A368N305</accession>
<dbReference type="PANTHER" id="PTHR37833">
    <property type="entry name" value="LIPOPROTEIN-RELATED"/>
    <property type="match status" value="1"/>
</dbReference>
<dbReference type="Proteomes" id="UP000252172">
    <property type="component" value="Unassembled WGS sequence"/>
</dbReference>
<feature type="chain" id="PRO_5016826150" evidence="2">
    <location>
        <begin position="22"/>
        <end position="169"/>
    </location>
</feature>
<dbReference type="Gene3D" id="2.60.40.10">
    <property type="entry name" value="Immunoglobulins"/>
    <property type="match status" value="1"/>
</dbReference>
<evidence type="ECO:0000313" key="4">
    <source>
        <dbReference type="Proteomes" id="UP000252172"/>
    </source>
</evidence>
<proteinExistence type="predicted"/>
<evidence type="ECO:0000256" key="2">
    <source>
        <dbReference type="SAM" id="SignalP"/>
    </source>
</evidence>